<feature type="transmembrane region" description="Helical" evidence="1">
    <location>
        <begin position="6"/>
        <end position="23"/>
    </location>
</feature>
<dbReference type="Proteomes" id="UP000488299">
    <property type="component" value="Unassembled WGS sequence"/>
</dbReference>
<reference evidence="2 3" key="1">
    <citation type="submission" date="2019-10" db="EMBL/GenBank/DDBJ databases">
        <title>Rudanella paleaurantiibacter sp. nov., isolated from sludge.</title>
        <authorList>
            <person name="Xu S.Q."/>
        </authorList>
    </citation>
    <scope>NUCLEOTIDE SEQUENCE [LARGE SCALE GENOMIC DNA]</scope>
    <source>
        <strain evidence="2 3">HX-22-17</strain>
    </source>
</reference>
<protein>
    <recommendedName>
        <fullName evidence="4">Holin</fullName>
    </recommendedName>
</protein>
<keyword evidence="1" id="KW-1133">Transmembrane helix</keyword>
<gene>
    <name evidence="2" type="ORF">F5984_20480</name>
</gene>
<organism evidence="2 3">
    <name type="scientific">Rudanella paleaurantiibacter</name>
    <dbReference type="NCBI Taxonomy" id="2614655"/>
    <lineage>
        <taxon>Bacteria</taxon>
        <taxon>Pseudomonadati</taxon>
        <taxon>Bacteroidota</taxon>
        <taxon>Cytophagia</taxon>
        <taxon>Cytophagales</taxon>
        <taxon>Cytophagaceae</taxon>
        <taxon>Rudanella</taxon>
    </lineage>
</organism>
<keyword evidence="1" id="KW-0812">Transmembrane</keyword>
<keyword evidence="1" id="KW-0472">Membrane</keyword>
<dbReference type="EMBL" id="WELI01000009">
    <property type="protein sequence ID" value="KAB7728125.1"/>
    <property type="molecule type" value="Genomic_DNA"/>
</dbReference>
<sequence>MTSLNPYALLTIFVFIGATIRAVKPEKIDPWIGLKTGFSSASVAWLIVAGVCDAVDADIHLWTSCVAAGIAYMGSEVLAAAEKYGRKALDEPWLLISDWMPPALKKILSPTNLTKPNSNDDSPA</sequence>
<keyword evidence="3" id="KW-1185">Reference proteome</keyword>
<accession>A0A7J5TVF3</accession>
<dbReference type="AlphaFoldDB" id="A0A7J5TVF3"/>
<proteinExistence type="predicted"/>
<dbReference type="RefSeq" id="WP_152126071.1">
    <property type="nucleotide sequence ID" value="NZ_WELI01000009.1"/>
</dbReference>
<evidence type="ECO:0000313" key="3">
    <source>
        <dbReference type="Proteomes" id="UP000488299"/>
    </source>
</evidence>
<comment type="caution">
    <text evidence="2">The sequence shown here is derived from an EMBL/GenBank/DDBJ whole genome shotgun (WGS) entry which is preliminary data.</text>
</comment>
<evidence type="ECO:0000256" key="1">
    <source>
        <dbReference type="SAM" id="Phobius"/>
    </source>
</evidence>
<evidence type="ECO:0000313" key="2">
    <source>
        <dbReference type="EMBL" id="KAB7728125.1"/>
    </source>
</evidence>
<evidence type="ECO:0008006" key="4">
    <source>
        <dbReference type="Google" id="ProtNLM"/>
    </source>
</evidence>
<name>A0A7J5TVF3_9BACT</name>